<dbReference type="InterPro" id="IPR013249">
    <property type="entry name" value="RNA_pol_sigma70_r4_t2"/>
</dbReference>
<dbReference type="OrthoDB" id="659855at2"/>
<dbReference type="GO" id="GO:0006352">
    <property type="term" value="P:DNA-templated transcription initiation"/>
    <property type="evidence" value="ECO:0007669"/>
    <property type="project" value="InterPro"/>
</dbReference>
<evidence type="ECO:0000256" key="3">
    <source>
        <dbReference type="ARBA" id="ARBA00023082"/>
    </source>
</evidence>
<dbReference type="NCBIfam" id="TIGR02937">
    <property type="entry name" value="sigma70-ECF"/>
    <property type="match status" value="1"/>
</dbReference>
<dbReference type="InterPro" id="IPR039425">
    <property type="entry name" value="RNA_pol_sigma-70-like"/>
</dbReference>
<name>A0A4Q1JIH6_9BACT</name>
<evidence type="ECO:0000259" key="5">
    <source>
        <dbReference type="Pfam" id="PF04542"/>
    </source>
</evidence>
<dbReference type="InterPro" id="IPR007627">
    <property type="entry name" value="RNA_pol_sigma70_r2"/>
</dbReference>
<dbReference type="InterPro" id="IPR013324">
    <property type="entry name" value="RNA_pol_sigma_r3/r4-like"/>
</dbReference>
<feature type="domain" description="RNA polymerase sigma factor 70 region 4 type 2" evidence="6">
    <location>
        <begin position="116"/>
        <end position="167"/>
    </location>
</feature>
<dbReference type="PANTHER" id="PTHR43133:SF46">
    <property type="entry name" value="RNA POLYMERASE SIGMA-70 FACTOR ECF SUBFAMILY"/>
    <property type="match status" value="1"/>
</dbReference>
<gene>
    <name evidence="7" type="ORF">EO244_14360</name>
</gene>
<dbReference type="Gene3D" id="1.10.1740.10">
    <property type="match status" value="1"/>
</dbReference>
<dbReference type="Pfam" id="PF04542">
    <property type="entry name" value="Sigma70_r2"/>
    <property type="match status" value="1"/>
</dbReference>
<proteinExistence type="inferred from homology"/>
<evidence type="ECO:0000259" key="6">
    <source>
        <dbReference type="Pfam" id="PF08281"/>
    </source>
</evidence>
<protein>
    <submittedName>
        <fullName evidence="7">Sigma-70 family RNA polymerase sigma factor</fullName>
    </submittedName>
</protein>
<feature type="domain" description="RNA polymerase sigma-70 region 2" evidence="5">
    <location>
        <begin position="23"/>
        <end position="86"/>
    </location>
</feature>
<dbReference type="InterPro" id="IPR014284">
    <property type="entry name" value="RNA_pol_sigma-70_dom"/>
</dbReference>
<dbReference type="SUPFAM" id="SSF88659">
    <property type="entry name" value="Sigma3 and sigma4 domains of RNA polymerase sigma factors"/>
    <property type="match status" value="1"/>
</dbReference>
<dbReference type="SUPFAM" id="SSF88946">
    <property type="entry name" value="Sigma2 domain of RNA polymerase sigma factors"/>
    <property type="match status" value="1"/>
</dbReference>
<sequence>MENLDVKNTDLSLCKTKVFEKVFDLHAPLLHNFIYYKCGDSDISHDIVQEAFIKLWENCKKVLLLKAKSFVYTVAKNLFLNLVEHQKVKLKYHQVSTEELNYESPEYLMEEEEFRERLNRAIADLPEKQRVVFLLNRIDKKTYAEIAGMMDVSVKAIEKRMHLALVSLREKIDHI</sequence>
<dbReference type="RefSeq" id="WP_129255384.1">
    <property type="nucleotide sequence ID" value="NZ_SAXA01000016.1"/>
</dbReference>
<dbReference type="InterPro" id="IPR036388">
    <property type="entry name" value="WH-like_DNA-bd_sf"/>
</dbReference>
<evidence type="ECO:0000313" key="7">
    <source>
        <dbReference type="EMBL" id="RXQ89007.1"/>
    </source>
</evidence>
<evidence type="ECO:0000256" key="2">
    <source>
        <dbReference type="ARBA" id="ARBA00023015"/>
    </source>
</evidence>
<accession>A0A4Q1JIH6</accession>
<organism evidence="7 8">
    <name type="scientific">Ancylomarina salipaludis</name>
    <dbReference type="NCBI Taxonomy" id="2501299"/>
    <lineage>
        <taxon>Bacteria</taxon>
        <taxon>Pseudomonadati</taxon>
        <taxon>Bacteroidota</taxon>
        <taxon>Bacteroidia</taxon>
        <taxon>Marinilabiliales</taxon>
        <taxon>Marinifilaceae</taxon>
        <taxon>Ancylomarina</taxon>
    </lineage>
</organism>
<reference evidence="7 8" key="1">
    <citation type="submission" date="2019-01" db="EMBL/GenBank/DDBJ databases">
        <title>Ancylomarina salipaludis sp. nov., isolated from a salt marsh.</title>
        <authorList>
            <person name="Yoon J.-H."/>
        </authorList>
    </citation>
    <scope>NUCLEOTIDE SEQUENCE [LARGE SCALE GENOMIC DNA]</scope>
    <source>
        <strain evidence="7 8">SHSM-M15</strain>
    </source>
</reference>
<evidence type="ECO:0000256" key="4">
    <source>
        <dbReference type="ARBA" id="ARBA00023163"/>
    </source>
</evidence>
<comment type="similarity">
    <text evidence="1">Belongs to the sigma-70 factor family. ECF subfamily.</text>
</comment>
<keyword evidence="3" id="KW-0731">Sigma factor</keyword>
<dbReference type="Proteomes" id="UP000289703">
    <property type="component" value="Unassembled WGS sequence"/>
</dbReference>
<dbReference type="GO" id="GO:0003677">
    <property type="term" value="F:DNA binding"/>
    <property type="evidence" value="ECO:0007669"/>
    <property type="project" value="InterPro"/>
</dbReference>
<dbReference type="AlphaFoldDB" id="A0A4Q1JIH6"/>
<evidence type="ECO:0000256" key="1">
    <source>
        <dbReference type="ARBA" id="ARBA00010641"/>
    </source>
</evidence>
<dbReference type="Pfam" id="PF08281">
    <property type="entry name" value="Sigma70_r4_2"/>
    <property type="match status" value="1"/>
</dbReference>
<comment type="caution">
    <text evidence="7">The sequence shown here is derived from an EMBL/GenBank/DDBJ whole genome shotgun (WGS) entry which is preliminary data.</text>
</comment>
<dbReference type="GO" id="GO:0016987">
    <property type="term" value="F:sigma factor activity"/>
    <property type="evidence" value="ECO:0007669"/>
    <property type="project" value="UniProtKB-KW"/>
</dbReference>
<evidence type="ECO:0000313" key="8">
    <source>
        <dbReference type="Proteomes" id="UP000289703"/>
    </source>
</evidence>
<keyword evidence="2" id="KW-0805">Transcription regulation</keyword>
<dbReference type="PANTHER" id="PTHR43133">
    <property type="entry name" value="RNA POLYMERASE ECF-TYPE SIGMA FACTO"/>
    <property type="match status" value="1"/>
</dbReference>
<dbReference type="CDD" id="cd06171">
    <property type="entry name" value="Sigma70_r4"/>
    <property type="match status" value="1"/>
</dbReference>
<keyword evidence="4" id="KW-0804">Transcription</keyword>
<keyword evidence="8" id="KW-1185">Reference proteome</keyword>
<dbReference type="EMBL" id="SAXA01000016">
    <property type="protein sequence ID" value="RXQ89007.1"/>
    <property type="molecule type" value="Genomic_DNA"/>
</dbReference>
<dbReference type="Gene3D" id="1.10.10.10">
    <property type="entry name" value="Winged helix-like DNA-binding domain superfamily/Winged helix DNA-binding domain"/>
    <property type="match status" value="1"/>
</dbReference>
<dbReference type="InterPro" id="IPR013325">
    <property type="entry name" value="RNA_pol_sigma_r2"/>
</dbReference>